<dbReference type="PANTHER" id="PTHR16305:SF35">
    <property type="entry name" value="TRANSCRIPTIONAL ACTIVATOR DOMAIN"/>
    <property type="match status" value="1"/>
</dbReference>
<feature type="domain" description="HTH luxR-type" evidence="4">
    <location>
        <begin position="930"/>
        <end position="995"/>
    </location>
</feature>
<feature type="region of interest" description="Disordered" evidence="3">
    <location>
        <begin position="185"/>
        <end position="207"/>
    </location>
</feature>
<dbReference type="RefSeq" id="WP_359782604.1">
    <property type="nucleotide sequence ID" value="NZ_JBEYRR010000012.1"/>
</dbReference>
<dbReference type="SUPFAM" id="SSF46894">
    <property type="entry name" value="C-terminal effector domain of the bipartite response regulators"/>
    <property type="match status" value="1"/>
</dbReference>
<feature type="region of interest" description="Disordered" evidence="3">
    <location>
        <begin position="914"/>
        <end position="936"/>
    </location>
</feature>
<dbReference type="SUPFAM" id="SSF52540">
    <property type="entry name" value="P-loop containing nucleoside triphosphate hydrolases"/>
    <property type="match status" value="1"/>
</dbReference>
<dbReference type="PANTHER" id="PTHR16305">
    <property type="entry name" value="TESTICULAR SOLUBLE ADENYLYL CYCLASE"/>
    <property type="match status" value="1"/>
</dbReference>
<dbReference type="CDD" id="cd06170">
    <property type="entry name" value="LuxR_C_like"/>
    <property type="match status" value="1"/>
</dbReference>
<dbReference type="PRINTS" id="PR00038">
    <property type="entry name" value="HTHLUXR"/>
</dbReference>
<protein>
    <submittedName>
        <fullName evidence="5">AAA family ATPase</fullName>
    </submittedName>
</protein>
<evidence type="ECO:0000313" key="6">
    <source>
        <dbReference type="Proteomes" id="UP001553843"/>
    </source>
</evidence>
<accession>A0ABV3M4F1</accession>
<evidence type="ECO:0000256" key="2">
    <source>
        <dbReference type="ARBA" id="ARBA00022840"/>
    </source>
</evidence>
<gene>
    <name evidence="5" type="ORF">AB0887_29630</name>
</gene>
<proteinExistence type="predicted"/>
<evidence type="ECO:0000259" key="4">
    <source>
        <dbReference type="PROSITE" id="PS50043"/>
    </source>
</evidence>
<feature type="region of interest" description="Disordered" evidence="3">
    <location>
        <begin position="589"/>
        <end position="615"/>
    </location>
</feature>
<reference evidence="5 6" key="1">
    <citation type="submission" date="2024-06" db="EMBL/GenBank/DDBJ databases">
        <title>The Natural Products Discovery Center: Release of the First 8490 Sequenced Strains for Exploring Actinobacteria Biosynthetic Diversity.</title>
        <authorList>
            <person name="Kalkreuter E."/>
            <person name="Kautsar S.A."/>
            <person name="Yang D."/>
            <person name="Bader C.D."/>
            <person name="Teijaro C.N."/>
            <person name="Fluegel L."/>
            <person name="Davis C.M."/>
            <person name="Simpson J.R."/>
            <person name="Lauterbach L."/>
            <person name="Steele A.D."/>
            <person name="Gui C."/>
            <person name="Meng S."/>
            <person name="Li G."/>
            <person name="Viehrig K."/>
            <person name="Ye F."/>
            <person name="Su P."/>
            <person name="Kiefer A.F."/>
            <person name="Nichols A."/>
            <person name="Cepeda A.J."/>
            <person name="Yan W."/>
            <person name="Fan B."/>
            <person name="Jiang Y."/>
            <person name="Adhikari A."/>
            <person name="Zheng C.-J."/>
            <person name="Schuster L."/>
            <person name="Cowan T.M."/>
            <person name="Smanski M.J."/>
            <person name="Chevrette M.G."/>
            <person name="De Carvalho L.P.S."/>
            <person name="Shen B."/>
        </authorList>
    </citation>
    <scope>NUCLEOTIDE SEQUENCE [LARGE SCALE GENOMIC DNA]</scope>
    <source>
        <strain evidence="5 6">NPDC047833</strain>
    </source>
</reference>
<keyword evidence="1" id="KW-0547">Nucleotide-binding</keyword>
<dbReference type="InterPro" id="IPR027417">
    <property type="entry name" value="P-loop_NTPase"/>
</dbReference>
<dbReference type="InterPro" id="IPR041664">
    <property type="entry name" value="AAA_16"/>
</dbReference>
<comment type="caution">
    <text evidence="5">The sequence shown here is derived from an EMBL/GenBank/DDBJ whole genome shotgun (WGS) entry which is preliminary data.</text>
</comment>
<evidence type="ECO:0000313" key="5">
    <source>
        <dbReference type="EMBL" id="MEW2366094.1"/>
    </source>
</evidence>
<dbReference type="InterPro" id="IPR016032">
    <property type="entry name" value="Sig_transdc_resp-reg_C-effctor"/>
</dbReference>
<dbReference type="SMART" id="SM00382">
    <property type="entry name" value="AAA"/>
    <property type="match status" value="1"/>
</dbReference>
<dbReference type="Gene3D" id="1.10.10.10">
    <property type="entry name" value="Winged helix-like DNA-binding domain superfamily/Winged helix DNA-binding domain"/>
    <property type="match status" value="1"/>
</dbReference>
<organism evidence="5 6">
    <name type="scientific">Streptomyces huasconensis</name>
    <dbReference type="NCBI Taxonomy" id="1854574"/>
    <lineage>
        <taxon>Bacteria</taxon>
        <taxon>Bacillati</taxon>
        <taxon>Actinomycetota</taxon>
        <taxon>Actinomycetes</taxon>
        <taxon>Kitasatosporales</taxon>
        <taxon>Streptomycetaceae</taxon>
        <taxon>Streptomyces</taxon>
    </lineage>
</organism>
<dbReference type="EMBL" id="JBEYRS010000014">
    <property type="protein sequence ID" value="MEW2366094.1"/>
    <property type="molecule type" value="Genomic_DNA"/>
</dbReference>
<feature type="compositionally biased region" description="Basic and acidic residues" evidence="3">
    <location>
        <begin position="186"/>
        <end position="196"/>
    </location>
</feature>
<dbReference type="InterPro" id="IPR036388">
    <property type="entry name" value="WH-like_DNA-bd_sf"/>
</dbReference>
<dbReference type="Gene3D" id="3.40.50.300">
    <property type="entry name" value="P-loop containing nucleotide triphosphate hydrolases"/>
    <property type="match status" value="1"/>
</dbReference>
<dbReference type="Pfam" id="PF00196">
    <property type="entry name" value="GerE"/>
    <property type="match status" value="1"/>
</dbReference>
<sequence length="1002" mass="105637">MEADDMPGGPVAGAERGAEVLAGRDEQLTAIDAALAGIAAAGTSVLLRGDPGMGKTALLKAAETKARDAGLRVLRMTGAEAESGLPFAALHQVLWPLLDDTRALSAEQRDALESALGVREGMPPEGFTVAGAALTLLAHAALRRPVVVLLDDLQWADPSSAAVFGYLRRHLAPLPVVIVGATRHTARPDDEPHAPEESGDAEGLPGRVIDLEPLDDRQARRLLRTRHPWLPDTAHHRVLRAAGGNPLALHELPVQIRRAAPDHPALLAAPAAADGTECFDELPLGTRLGSLYEDSLRALPDSARHVLLVAALGGSFAQRASVLRDMARHAVTTPWTEIRRRIEASGLARFDGTDVTDGADGTDGAGRAEGAQGLIVFHHPLVRACLVHIASPAERRAAHRLLARALPAANPQRITHLAAATVGTDAELAELLHARADGMAAQGGHAEAAGMMARAAGLSPDPATRTARLVAASGMAARGGRLRLAVELLAGAEAEARPEQPEPTAPYAFALAYTRLQLHGDPAPSLELLPGALDLLASPEGRDHRACLLEPMLFLLLVVAVHTGDERAWDAVDRHAGDATEPVALCRRAWAGPPPGEGAPGARAGGAPTGDPDDVPRRLREAVAALPADRETPAAWLLLWTAAALDAVGEHDALASPFVRHHAYVTQAFIESLRAHDDFLHGRWDTALATARDGARTSAAHGYAFNEMLFLQNAGQVLAARGDDDALAALEPLLGQAARERNTLRAAERLHGLRTLCALAHGRADEAWDHARSLTAPGEIPPPGPWFHLSLVDWVQAAVDSGHRPDALRHLRAVRAAGTARASAHHAFLMAVAEALAGEAEADQLFEAVYAFPGAERWPFPLARARLAHGARLRRRGLYGPAAARCRAALDTFTRLGATSWAAQAARALDAVAPGAGGGAEAEAGPSDDTPPRHPLLSAQESRIAELAAQGLTNRQIGERLGLSPRTIGAHLYKVFPKLGITTRAGIARALEETRERETPAM</sequence>
<evidence type="ECO:0000256" key="1">
    <source>
        <dbReference type="ARBA" id="ARBA00022741"/>
    </source>
</evidence>
<dbReference type="PROSITE" id="PS50043">
    <property type="entry name" value="HTH_LUXR_2"/>
    <property type="match status" value="1"/>
</dbReference>
<dbReference type="InterPro" id="IPR003593">
    <property type="entry name" value="AAA+_ATPase"/>
</dbReference>
<dbReference type="InterPro" id="IPR000792">
    <property type="entry name" value="Tscrpt_reg_LuxR_C"/>
</dbReference>
<evidence type="ECO:0000256" key="3">
    <source>
        <dbReference type="SAM" id="MobiDB-lite"/>
    </source>
</evidence>
<dbReference type="SMART" id="SM00421">
    <property type="entry name" value="HTH_LUXR"/>
    <property type="match status" value="1"/>
</dbReference>
<keyword evidence="6" id="KW-1185">Reference proteome</keyword>
<keyword evidence="2" id="KW-0067">ATP-binding</keyword>
<name>A0ABV3M4F1_9ACTN</name>
<dbReference type="Proteomes" id="UP001553843">
    <property type="component" value="Unassembled WGS sequence"/>
</dbReference>
<dbReference type="Pfam" id="PF13191">
    <property type="entry name" value="AAA_16"/>
    <property type="match status" value="1"/>
</dbReference>